<evidence type="ECO:0000256" key="2">
    <source>
        <dbReference type="ARBA" id="ARBA00022475"/>
    </source>
</evidence>
<evidence type="ECO:0000313" key="8">
    <source>
        <dbReference type="Proteomes" id="UP000000230"/>
    </source>
</evidence>
<organism evidence="7 8">
    <name type="scientific">Enterobacter sp. (strain 638)</name>
    <dbReference type="NCBI Taxonomy" id="399742"/>
    <lineage>
        <taxon>Bacteria</taxon>
        <taxon>Pseudomonadati</taxon>
        <taxon>Pseudomonadota</taxon>
        <taxon>Gammaproteobacteria</taxon>
        <taxon>Enterobacterales</taxon>
        <taxon>Enterobacteriaceae</taxon>
        <taxon>Enterobacter</taxon>
    </lineage>
</organism>
<protein>
    <submittedName>
        <fullName evidence="7">Polysaccharide biosynthesis protein</fullName>
    </submittedName>
</protein>
<dbReference type="AlphaFoldDB" id="A0A9J9GHU9"/>
<keyword evidence="2" id="KW-1003">Cell membrane</keyword>
<feature type="transmembrane region" description="Helical" evidence="6">
    <location>
        <begin position="43"/>
        <end position="65"/>
    </location>
</feature>
<feature type="transmembrane region" description="Helical" evidence="6">
    <location>
        <begin position="180"/>
        <end position="200"/>
    </location>
</feature>
<evidence type="ECO:0000256" key="5">
    <source>
        <dbReference type="ARBA" id="ARBA00023136"/>
    </source>
</evidence>
<dbReference type="Proteomes" id="UP000000230">
    <property type="component" value="Chromosome"/>
</dbReference>
<feature type="transmembrane region" description="Helical" evidence="6">
    <location>
        <begin position="154"/>
        <end position="174"/>
    </location>
</feature>
<feature type="transmembrane region" description="Helical" evidence="6">
    <location>
        <begin position="425"/>
        <end position="446"/>
    </location>
</feature>
<keyword evidence="4 6" id="KW-1133">Transmembrane helix</keyword>
<feature type="transmembrane region" description="Helical" evidence="6">
    <location>
        <begin position="336"/>
        <end position="362"/>
    </location>
</feature>
<keyword evidence="8" id="KW-1185">Reference proteome</keyword>
<dbReference type="EMBL" id="CP000653">
    <property type="protein sequence ID" value="ABP61316.1"/>
    <property type="molecule type" value="Genomic_DNA"/>
</dbReference>
<feature type="transmembrane region" description="Helical" evidence="6">
    <location>
        <begin position="394"/>
        <end position="413"/>
    </location>
</feature>
<evidence type="ECO:0000256" key="3">
    <source>
        <dbReference type="ARBA" id="ARBA00022692"/>
    </source>
</evidence>
<feature type="transmembrane region" description="Helical" evidence="6">
    <location>
        <begin position="12"/>
        <end position="31"/>
    </location>
</feature>
<feature type="transmembrane region" description="Helical" evidence="6">
    <location>
        <begin position="254"/>
        <end position="275"/>
    </location>
</feature>
<sequence>MSGFKRLIKNSVSNIINGFSNVILGIVISPALLHNLSKIDFSIWSLTLQVGIFIGIIGIGIQVTVGRFVAFHSSDIEKRQRTVQQSLFFVTLLGLVCMALILVMAKYFFSFFPEVSETDANTKLVFVLICGSFVLNNISAPFVGYFTGIERNDLTASVNVIFKVLLGFAIYFVIDYGLDVIAWVYFAINAFNQISLFVLYKLKSRHEKIKTTFDKSIFKTVVVFFSGLLIWNIAQFLISGIGTFTVGKFAFSELAGFAVLMTLVNTGVGILGALINPIIQPMLRMYNAGNDHHIELLVNKLVLLFALFTFVSVFIAWFMSIHILGVWLGYEQAEKLHIMFTVLLTSYLIRMIAAPYGLMLVAYGEQLSIAYLPIVEGILNFALSVYFVRHYGAVGIAYSTFISGVLIMCVYACKFRAEAVSKSNQIFIAFIGIPVLIATGLGALLISDNGTTQIIIYVIESVCAVLAIIYSLKLLRNIKSLLNNY</sequence>
<keyword evidence="5 6" id="KW-0472">Membrane</keyword>
<comment type="subcellular location">
    <subcellularLocation>
        <location evidence="1">Cell membrane</location>
        <topology evidence="1">Multi-pass membrane protein</topology>
    </subcellularLocation>
</comment>
<feature type="transmembrane region" description="Helical" evidence="6">
    <location>
        <begin position="452"/>
        <end position="472"/>
    </location>
</feature>
<dbReference type="PANTHER" id="PTHR30250:SF26">
    <property type="entry name" value="PSMA PROTEIN"/>
    <property type="match status" value="1"/>
</dbReference>
<feature type="transmembrane region" description="Helical" evidence="6">
    <location>
        <begin position="124"/>
        <end position="147"/>
    </location>
</feature>
<dbReference type="PANTHER" id="PTHR30250">
    <property type="entry name" value="PST FAMILY PREDICTED COLANIC ACID TRANSPORTER"/>
    <property type="match status" value="1"/>
</dbReference>
<accession>A0A9J9GHU9</accession>
<dbReference type="OrthoDB" id="8780630at2"/>
<reference evidence="8" key="1">
    <citation type="journal article" date="2010" name="PLoS Genet.">
        <title>Genome sequence of the plant growth promoting endophytic bacterium Enterobacter sp. 638.</title>
        <authorList>
            <person name="Taghavi S."/>
            <person name="van der Lelie D."/>
            <person name="Hoffman A."/>
            <person name="Zhang Y.B."/>
            <person name="Walla M.D."/>
            <person name="Vangronsveld J."/>
            <person name="Newman L."/>
            <person name="Monchy S."/>
        </authorList>
    </citation>
    <scope>NUCLEOTIDE SEQUENCE [LARGE SCALE GENOMIC DNA]</scope>
    <source>
        <strain evidence="8">638</strain>
    </source>
</reference>
<dbReference type="KEGG" id="ent:Ent638_2649"/>
<evidence type="ECO:0000256" key="1">
    <source>
        <dbReference type="ARBA" id="ARBA00004651"/>
    </source>
</evidence>
<dbReference type="InterPro" id="IPR050833">
    <property type="entry name" value="Poly_Biosynth_Transport"/>
</dbReference>
<name>A0A9J9GHU9_ENT38</name>
<evidence type="ECO:0000256" key="4">
    <source>
        <dbReference type="ARBA" id="ARBA00022989"/>
    </source>
</evidence>
<dbReference type="GO" id="GO:0005886">
    <property type="term" value="C:plasma membrane"/>
    <property type="evidence" value="ECO:0007669"/>
    <property type="project" value="UniProtKB-SubCell"/>
</dbReference>
<feature type="transmembrane region" description="Helical" evidence="6">
    <location>
        <begin position="221"/>
        <end position="242"/>
    </location>
</feature>
<feature type="transmembrane region" description="Helical" evidence="6">
    <location>
        <begin position="301"/>
        <end position="330"/>
    </location>
</feature>
<gene>
    <name evidence="7" type="ordered locus">Ent638_2649</name>
</gene>
<feature type="transmembrane region" description="Helical" evidence="6">
    <location>
        <begin position="369"/>
        <end position="388"/>
    </location>
</feature>
<evidence type="ECO:0000313" key="7">
    <source>
        <dbReference type="EMBL" id="ABP61316.1"/>
    </source>
</evidence>
<evidence type="ECO:0000256" key="6">
    <source>
        <dbReference type="SAM" id="Phobius"/>
    </source>
</evidence>
<proteinExistence type="predicted"/>
<keyword evidence="3 6" id="KW-0812">Transmembrane</keyword>
<feature type="transmembrane region" description="Helical" evidence="6">
    <location>
        <begin position="86"/>
        <end position="109"/>
    </location>
</feature>
<dbReference type="RefSeq" id="WP_015959649.1">
    <property type="nucleotide sequence ID" value="NC_009436.1"/>
</dbReference>